<keyword evidence="3 7" id="KW-0808">Transferase</keyword>
<sequence length="146" mass="16476">MAISSGSNLDRDALAASIFAILDEVYDQSPWSQKQIVDDLSQDNTDYFFLSDGDRVIAFLSVQDLFGELEITNIAVLKAYQGQGLAKQLLLQLASVSQPIFLEVRASNIRARQLYQSFGFEAVGQRKNYYHHPVEDAIIMKRERQA</sequence>
<dbReference type="InterPro" id="IPR006464">
    <property type="entry name" value="AcTrfase_RimI/Ard1"/>
</dbReference>
<gene>
    <name evidence="7" type="primary">rimI</name>
    <name evidence="7" type="ORF">SAMEA4504048_00280</name>
</gene>
<comment type="subcellular location">
    <subcellularLocation>
        <location evidence="5">Cytoplasm</location>
    </subcellularLocation>
</comment>
<dbReference type="PANTHER" id="PTHR43420:SF44">
    <property type="entry name" value="ACETYLTRANSFERASE YPEA"/>
    <property type="match status" value="1"/>
</dbReference>
<keyword evidence="2 5" id="KW-0963">Cytoplasm</keyword>
<evidence type="ECO:0000256" key="1">
    <source>
        <dbReference type="ARBA" id="ARBA00005395"/>
    </source>
</evidence>
<dbReference type="EMBL" id="LT906454">
    <property type="protein sequence ID" value="SNV33839.1"/>
    <property type="molecule type" value="Genomic_DNA"/>
</dbReference>
<dbReference type="SUPFAM" id="SSF55729">
    <property type="entry name" value="Acyl-CoA N-acyltransferases (Nat)"/>
    <property type="match status" value="1"/>
</dbReference>
<reference evidence="7 8" key="1">
    <citation type="submission" date="2017-06" db="EMBL/GenBank/DDBJ databases">
        <authorList>
            <consortium name="Pathogen Informatics"/>
        </authorList>
    </citation>
    <scope>NUCLEOTIDE SEQUENCE [LARGE SCALE GENOMIC DNA]</scope>
    <source>
        <strain evidence="7 8">NCTC11291</strain>
    </source>
</reference>
<organism evidence="7 8">
    <name type="scientific">Streptococcus acidominimus</name>
    <dbReference type="NCBI Taxonomy" id="1326"/>
    <lineage>
        <taxon>Bacteria</taxon>
        <taxon>Bacillati</taxon>
        <taxon>Bacillota</taxon>
        <taxon>Bacilli</taxon>
        <taxon>Lactobacillales</taxon>
        <taxon>Streptococcaceae</taxon>
        <taxon>Streptococcus</taxon>
    </lineage>
</organism>
<dbReference type="PROSITE" id="PS51186">
    <property type="entry name" value="GNAT"/>
    <property type="match status" value="1"/>
</dbReference>
<accession>A0A239WI01</accession>
<evidence type="ECO:0000256" key="5">
    <source>
        <dbReference type="RuleBase" id="RU363094"/>
    </source>
</evidence>
<evidence type="ECO:0000313" key="7">
    <source>
        <dbReference type="EMBL" id="SNV33839.1"/>
    </source>
</evidence>
<dbReference type="RefSeq" id="WP_017770324.1">
    <property type="nucleotide sequence ID" value="NZ_LT906454.1"/>
</dbReference>
<dbReference type="Gene3D" id="3.40.630.30">
    <property type="match status" value="1"/>
</dbReference>
<comment type="function">
    <text evidence="5">Acetylates the N-terminal alanine of ribosomal protein bS18.</text>
</comment>
<dbReference type="InterPro" id="IPR016181">
    <property type="entry name" value="Acyl_CoA_acyltransferase"/>
</dbReference>
<evidence type="ECO:0000256" key="4">
    <source>
        <dbReference type="ARBA" id="ARBA00023315"/>
    </source>
</evidence>
<evidence type="ECO:0000313" key="8">
    <source>
        <dbReference type="Proteomes" id="UP000215144"/>
    </source>
</evidence>
<dbReference type="InterPro" id="IPR050680">
    <property type="entry name" value="YpeA/RimI_acetyltransf"/>
</dbReference>
<dbReference type="EC" id="2.3.1.266" evidence="5"/>
<feature type="domain" description="N-acetyltransferase" evidence="6">
    <location>
        <begin position="1"/>
        <end position="145"/>
    </location>
</feature>
<dbReference type="InterPro" id="IPR000182">
    <property type="entry name" value="GNAT_dom"/>
</dbReference>
<keyword evidence="4 7" id="KW-0012">Acyltransferase</keyword>
<dbReference type="NCBIfam" id="TIGR01575">
    <property type="entry name" value="rimI"/>
    <property type="match status" value="1"/>
</dbReference>
<protein>
    <recommendedName>
        <fullName evidence="5">[Ribosomal protein bS18]-alanine N-acetyltransferase</fullName>
        <ecNumber evidence="5">2.3.1.266</ecNumber>
    </recommendedName>
</protein>
<comment type="catalytic activity">
    <reaction evidence="5">
        <text>N-terminal L-alanyl-[ribosomal protein bS18] + acetyl-CoA = N-terminal N(alpha)-acetyl-L-alanyl-[ribosomal protein bS18] + CoA + H(+)</text>
        <dbReference type="Rhea" id="RHEA:43756"/>
        <dbReference type="Rhea" id="RHEA-COMP:10676"/>
        <dbReference type="Rhea" id="RHEA-COMP:10677"/>
        <dbReference type="ChEBI" id="CHEBI:15378"/>
        <dbReference type="ChEBI" id="CHEBI:57287"/>
        <dbReference type="ChEBI" id="CHEBI:57288"/>
        <dbReference type="ChEBI" id="CHEBI:64718"/>
        <dbReference type="ChEBI" id="CHEBI:83683"/>
        <dbReference type="EC" id="2.3.1.266"/>
    </reaction>
</comment>
<name>A0A239WI01_STRAI</name>
<comment type="similarity">
    <text evidence="1 5">Belongs to the acetyltransferase family. RimI subfamily.</text>
</comment>
<evidence type="ECO:0000256" key="3">
    <source>
        <dbReference type="ARBA" id="ARBA00022679"/>
    </source>
</evidence>
<proteinExistence type="inferred from homology"/>
<evidence type="ECO:0000259" key="6">
    <source>
        <dbReference type="PROSITE" id="PS51186"/>
    </source>
</evidence>
<dbReference type="KEGG" id="saco:SAME_00280"/>
<dbReference type="GO" id="GO:0005737">
    <property type="term" value="C:cytoplasm"/>
    <property type="evidence" value="ECO:0007669"/>
    <property type="project" value="UniProtKB-SubCell"/>
</dbReference>
<dbReference type="Proteomes" id="UP000215144">
    <property type="component" value="Chromosome 1"/>
</dbReference>
<dbReference type="GO" id="GO:0008999">
    <property type="term" value="F:protein-N-terminal-alanine acetyltransferase activity"/>
    <property type="evidence" value="ECO:0007669"/>
    <property type="project" value="UniProtKB-EC"/>
</dbReference>
<dbReference type="PANTHER" id="PTHR43420">
    <property type="entry name" value="ACETYLTRANSFERASE"/>
    <property type="match status" value="1"/>
</dbReference>
<dbReference type="CDD" id="cd04301">
    <property type="entry name" value="NAT_SF"/>
    <property type="match status" value="1"/>
</dbReference>
<dbReference type="Pfam" id="PF00583">
    <property type="entry name" value="Acetyltransf_1"/>
    <property type="match status" value="1"/>
</dbReference>
<evidence type="ECO:0000256" key="2">
    <source>
        <dbReference type="ARBA" id="ARBA00022490"/>
    </source>
</evidence>
<dbReference type="AlphaFoldDB" id="A0A239WI01"/>